<evidence type="ECO:0000313" key="1">
    <source>
        <dbReference type="EMBL" id="AFL84717.1"/>
    </source>
</evidence>
<dbReference type="eggNOG" id="ENOG502Z7U6">
    <property type="taxonomic scope" value="Bacteria"/>
</dbReference>
<dbReference type="HOGENOM" id="CLU_073324_0_0_10"/>
<organism evidence="1 2">
    <name type="scientific">Belliella baltica (strain DSM 15883 / CIP 108006 / LMG 21964 / BA134)</name>
    <dbReference type="NCBI Taxonomy" id="866536"/>
    <lineage>
        <taxon>Bacteria</taxon>
        <taxon>Pseudomonadati</taxon>
        <taxon>Bacteroidota</taxon>
        <taxon>Cytophagia</taxon>
        <taxon>Cytophagales</taxon>
        <taxon>Cyclobacteriaceae</taxon>
        <taxon>Belliella</taxon>
    </lineage>
</organism>
<dbReference type="STRING" id="866536.Belba_2150"/>
<dbReference type="Pfam" id="PF18976">
    <property type="entry name" value="DUF5712"/>
    <property type="match status" value="1"/>
</dbReference>
<dbReference type="EMBL" id="CP003281">
    <property type="protein sequence ID" value="AFL84717.1"/>
    <property type="molecule type" value="Genomic_DNA"/>
</dbReference>
<dbReference type="RefSeq" id="WP_014772678.1">
    <property type="nucleotide sequence ID" value="NC_018010.1"/>
</dbReference>
<dbReference type="AlphaFoldDB" id="I3Z649"/>
<dbReference type="InterPro" id="IPR043766">
    <property type="entry name" value="BfmA-like"/>
</dbReference>
<dbReference type="Proteomes" id="UP000006050">
    <property type="component" value="Chromosome"/>
</dbReference>
<protein>
    <submittedName>
        <fullName evidence="1">Uncharacterized protein</fullName>
    </submittedName>
</protein>
<proteinExistence type="predicted"/>
<dbReference type="OrthoDB" id="1404627at2"/>
<reference evidence="2" key="1">
    <citation type="submission" date="2012-06" db="EMBL/GenBank/DDBJ databases">
        <title>The complete genome of Belliella baltica DSM 15883.</title>
        <authorList>
            <person name="Lucas S."/>
            <person name="Copeland A."/>
            <person name="Lapidus A."/>
            <person name="Goodwin L."/>
            <person name="Pitluck S."/>
            <person name="Peters L."/>
            <person name="Mikhailova N."/>
            <person name="Davenport K."/>
            <person name="Kyrpides N."/>
            <person name="Mavromatis K."/>
            <person name="Pagani I."/>
            <person name="Ivanova N."/>
            <person name="Ovchinnikova G."/>
            <person name="Zeytun A."/>
            <person name="Detter J.C."/>
            <person name="Han C."/>
            <person name="Land M."/>
            <person name="Hauser L."/>
            <person name="Markowitz V."/>
            <person name="Cheng J.-F."/>
            <person name="Hugenholtz P."/>
            <person name="Woyke T."/>
            <person name="Wu D."/>
            <person name="Tindall B."/>
            <person name="Pomrenke H."/>
            <person name="Brambilla E."/>
            <person name="Klenk H.-P."/>
            <person name="Eisen J.A."/>
        </authorList>
    </citation>
    <scope>NUCLEOTIDE SEQUENCE [LARGE SCALE GENOMIC DNA]</scope>
    <source>
        <strain evidence="2">DSM 15883 / CIP 108006 / LMG 21964 / BA134</strain>
    </source>
</reference>
<dbReference type="KEGG" id="bbd:Belba_2150"/>
<evidence type="ECO:0000313" key="2">
    <source>
        <dbReference type="Proteomes" id="UP000006050"/>
    </source>
</evidence>
<keyword evidence="2" id="KW-1185">Reference proteome</keyword>
<gene>
    <name evidence="1" type="ordered locus">Belba_2150</name>
</gene>
<name>I3Z649_BELBD</name>
<accession>I3Z649</accession>
<sequence length="285" mass="33580">MIITFGSKKYPNGASNKGSCRKLAIYLEKENEGQPESFKRHFFSFDKDSVKVEEVIGNIDKNIKKLGKDDSKYYLMNICPSQKELLSKPNSQSMDEFLMNYTRNMMDLYAKNFNKGLSGKDIMYYAKIEDYRYDEETGKKKYGLNHHVHVIISRKDISQKLKLSPRTNHRNSQTGVIRGGFDRCIFFKNAERMFDSMTRMDRTVEETFEFRNAKKKERNQIAREARMVENPKVESETRVLKGLESKYSNIDWSLLFPPEANTAMYEFEEEEMIRKKKKRDQGMSM</sequence>